<dbReference type="PANTHER" id="PTHR32347:SF23">
    <property type="entry name" value="BLL5650 PROTEIN"/>
    <property type="match status" value="1"/>
</dbReference>
<comment type="subcellular location">
    <subcellularLocation>
        <location evidence="1">Cell envelope</location>
    </subcellularLocation>
</comment>
<keyword evidence="4" id="KW-0472">Membrane</keyword>
<dbReference type="eggNOG" id="COG1566">
    <property type="taxonomic scope" value="Bacteria"/>
</dbReference>
<evidence type="ECO:0000313" key="6">
    <source>
        <dbReference type="EMBL" id="ACO03640.1"/>
    </source>
</evidence>
<sequence>MKILRQYWIGFLVILLLLTSIYLIYRKLSQKEIPPHLIVGVGRIDGDLISLNTKYAGRVKEIFVEEGKEVKKGEIIAVLSGKEYEAELEAVRYNIKAKEKEIEAKEIELEILKKTLPENVKKARSSLKINLSLLKELEKQIETVKSIVEKDEKDYERFKNLYEKKLIPEDRLEKIKLKLESDRNRLKGFLEKKKQIIQQIDAAKSSLKQAEATVKKIEILEKGISALKIGINALKSREKQLMVILDELKIRSPVDGYIVDKIADKGEVLGEGMVVATVIDPETLYLKIFVDTINNGKIKIGDRALIFLDAYPDRPIEARVVRISQRAEFTPKEVAVKEDRIQRVYAVHIKPLKVEPVLKLGLPAVGVISITGKGLPKSLKELPEI</sequence>
<keyword evidence="4" id="KW-0812">Transmembrane</keyword>
<dbReference type="RefSeq" id="WP_012675879.1">
    <property type="nucleotide sequence ID" value="NC_012440.1"/>
</dbReference>
<evidence type="ECO:0000313" key="7">
    <source>
        <dbReference type="Proteomes" id="UP000001366"/>
    </source>
</evidence>
<feature type="coiled-coil region" evidence="3">
    <location>
        <begin position="81"/>
        <end position="154"/>
    </location>
</feature>
<feature type="transmembrane region" description="Helical" evidence="4">
    <location>
        <begin position="7"/>
        <end position="25"/>
    </location>
</feature>
<evidence type="ECO:0000256" key="2">
    <source>
        <dbReference type="ARBA" id="ARBA00023054"/>
    </source>
</evidence>
<evidence type="ECO:0000259" key="5">
    <source>
        <dbReference type="Pfam" id="PF25973"/>
    </source>
</evidence>
<keyword evidence="2 3" id="KW-0175">Coiled coil</keyword>
<dbReference type="Gene3D" id="2.40.50.100">
    <property type="match status" value="1"/>
</dbReference>
<feature type="coiled-coil region" evidence="3">
    <location>
        <begin position="193"/>
        <end position="220"/>
    </location>
</feature>
<proteinExistence type="predicted"/>
<reference evidence="6 7" key="1">
    <citation type="journal article" date="2009" name="J. Bacteriol.">
        <title>Complete and draft genome sequences of six members of the Aquificales.</title>
        <authorList>
            <person name="Reysenbach A.L."/>
            <person name="Hamamura N."/>
            <person name="Podar M."/>
            <person name="Griffiths E."/>
            <person name="Ferreira S."/>
            <person name="Hochstein R."/>
            <person name="Heidelberg J."/>
            <person name="Johnson J."/>
            <person name="Mead D."/>
            <person name="Pohorille A."/>
            <person name="Sarmiento M."/>
            <person name="Schweighofer K."/>
            <person name="Seshadri R."/>
            <person name="Voytek M.A."/>
        </authorList>
    </citation>
    <scope>NUCLEOTIDE SEQUENCE [LARGE SCALE GENOMIC DNA]</scope>
    <source>
        <strain evidence="7">DSM 14350 / EX-H1</strain>
    </source>
</reference>
<dbReference type="AlphaFoldDB" id="C0QPJ7"/>
<dbReference type="InterPro" id="IPR058647">
    <property type="entry name" value="BSH_CzcB-like"/>
</dbReference>
<keyword evidence="4" id="KW-1133">Transmembrane helix</keyword>
<keyword evidence="7" id="KW-1185">Reference proteome</keyword>
<evidence type="ECO:0000256" key="1">
    <source>
        <dbReference type="ARBA" id="ARBA00004196"/>
    </source>
</evidence>
<dbReference type="OrthoDB" id="9778236at2"/>
<evidence type="ECO:0000256" key="4">
    <source>
        <dbReference type="SAM" id="Phobius"/>
    </source>
</evidence>
<dbReference type="Gene3D" id="2.40.30.170">
    <property type="match status" value="1"/>
</dbReference>
<dbReference type="GO" id="GO:0030313">
    <property type="term" value="C:cell envelope"/>
    <property type="evidence" value="ECO:0007669"/>
    <property type="project" value="UniProtKB-SubCell"/>
</dbReference>
<gene>
    <name evidence="6" type="ordered locus">PERMA_0806</name>
</gene>
<dbReference type="Pfam" id="PF25973">
    <property type="entry name" value="BSH_CzcB"/>
    <property type="match status" value="1"/>
</dbReference>
<dbReference type="PANTHER" id="PTHR32347">
    <property type="entry name" value="EFFLUX SYSTEM COMPONENT YKNX-RELATED"/>
    <property type="match status" value="1"/>
</dbReference>
<dbReference type="Proteomes" id="UP000001366">
    <property type="component" value="Chromosome"/>
</dbReference>
<protein>
    <submittedName>
        <fullName evidence="6">Efflux system, membrane fusion protein</fullName>
    </submittedName>
</protein>
<feature type="domain" description="CzcB-like barrel-sandwich hybrid" evidence="5">
    <location>
        <begin position="53"/>
        <end position="280"/>
    </location>
</feature>
<organism evidence="6 7">
    <name type="scientific">Persephonella marina (strain DSM 14350 / EX-H1)</name>
    <dbReference type="NCBI Taxonomy" id="123214"/>
    <lineage>
        <taxon>Bacteria</taxon>
        <taxon>Pseudomonadati</taxon>
        <taxon>Aquificota</taxon>
        <taxon>Aquificia</taxon>
        <taxon>Aquificales</taxon>
        <taxon>Hydrogenothermaceae</taxon>
        <taxon>Persephonella</taxon>
    </lineage>
</organism>
<dbReference type="EMBL" id="CP001230">
    <property type="protein sequence ID" value="ACO03640.1"/>
    <property type="molecule type" value="Genomic_DNA"/>
</dbReference>
<name>C0QPJ7_PERMH</name>
<dbReference type="HOGENOM" id="CLU_018816_6_3_0"/>
<dbReference type="KEGG" id="pmx:PERMA_0806"/>
<evidence type="ECO:0000256" key="3">
    <source>
        <dbReference type="SAM" id="Coils"/>
    </source>
</evidence>
<accession>C0QPJ7</accession>
<dbReference type="PaxDb" id="123214-PERMA_0806"/>
<dbReference type="InterPro" id="IPR050465">
    <property type="entry name" value="UPF0194_transport"/>
</dbReference>
<dbReference type="STRING" id="123214.PERMA_0806"/>